<dbReference type="PANTHER" id="PTHR32060">
    <property type="entry name" value="TAIL-SPECIFIC PROTEASE"/>
    <property type="match status" value="1"/>
</dbReference>
<dbReference type="InterPro" id="IPR029045">
    <property type="entry name" value="ClpP/crotonase-like_dom_sf"/>
</dbReference>
<sequence length="314" mass="35127">MSKYLLLLIFSLSCMQDKKHPSPEAAGYIEEVLDILQKNSVNKKNIDWTILRKKVKEKAGDAQTIADTYPSIHYALTLLGDGHSYFAPVTDVSEDDKGAPPVLHDEIVPGNIGYIRVRYCMGNAKQKQQYVDAILNDIRIRDKQELIGWIVDLRGNFGGDMSPMLAGMGPLLGNGIIGYTQYPDGKESTWRYDKGKFLFEEGSDTIKQEEYILKNNNPFVAVLTDTLTASSGEAVTVAFRARPKTKSFGTHTYGVPTSNQRFDLSDGSNILLTVGVFADRNHNPYRGPIYPDTETTNDKALPEAVNWLKRQNRQ</sequence>
<dbReference type="Proteomes" id="UP000244929">
    <property type="component" value="Chromosome"/>
</dbReference>
<dbReference type="InterPro" id="IPR005151">
    <property type="entry name" value="Tail-specific_protease"/>
</dbReference>
<dbReference type="PANTHER" id="PTHR32060:SF30">
    <property type="entry name" value="CARBOXY-TERMINAL PROCESSING PROTEASE CTPA"/>
    <property type="match status" value="1"/>
</dbReference>
<feature type="domain" description="Tail specific protease" evidence="1">
    <location>
        <begin position="82"/>
        <end position="296"/>
    </location>
</feature>
<dbReference type="GO" id="GO:0030288">
    <property type="term" value="C:outer membrane-bounded periplasmic space"/>
    <property type="evidence" value="ECO:0007669"/>
    <property type="project" value="TreeGrafter"/>
</dbReference>
<dbReference type="Gene3D" id="3.90.226.10">
    <property type="entry name" value="2-enoyl-CoA Hydratase, Chain A, domain 1"/>
    <property type="match status" value="1"/>
</dbReference>
<evidence type="ECO:0000313" key="3">
    <source>
        <dbReference type="Proteomes" id="UP000244929"/>
    </source>
</evidence>
<accession>A0A2S1R0N8</accession>
<protein>
    <recommendedName>
        <fullName evidence="1">Tail specific protease domain-containing protein</fullName>
    </recommendedName>
</protein>
<dbReference type="SUPFAM" id="SSF52096">
    <property type="entry name" value="ClpP/crotonase"/>
    <property type="match status" value="1"/>
</dbReference>
<keyword evidence="3" id="KW-1185">Reference proteome</keyword>
<dbReference type="GO" id="GO:0008236">
    <property type="term" value="F:serine-type peptidase activity"/>
    <property type="evidence" value="ECO:0007669"/>
    <property type="project" value="InterPro"/>
</dbReference>
<dbReference type="KEGG" id="falb:HYN59_14490"/>
<dbReference type="AlphaFoldDB" id="A0A2S1R0N8"/>
<dbReference type="EMBL" id="CP029186">
    <property type="protein sequence ID" value="AWH86243.1"/>
    <property type="molecule type" value="Genomic_DNA"/>
</dbReference>
<gene>
    <name evidence="2" type="ORF">HYN59_14490</name>
</gene>
<dbReference type="GO" id="GO:0007165">
    <property type="term" value="P:signal transduction"/>
    <property type="evidence" value="ECO:0007669"/>
    <property type="project" value="TreeGrafter"/>
</dbReference>
<evidence type="ECO:0000259" key="1">
    <source>
        <dbReference type="SMART" id="SM00245"/>
    </source>
</evidence>
<dbReference type="GO" id="GO:0004175">
    <property type="term" value="F:endopeptidase activity"/>
    <property type="evidence" value="ECO:0007669"/>
    <property type="project" value="TreeGrafter"/>
</dbReference>
<proteinExistence type="predicted"/>
<dbReference type="Pfam" id="PF03572">
    <property type="entry name" value="Peptidase_S41"/>
    <property type="match status" value="1"/>
</dbReference>
<organism evidence="2 3">
    <name type="scientific">Flavobacterium album</name>
    <dbReference type="NCBI Taxonomy" id="2175091"/>
    <lineage>
        <taxon>Bacteria</taxon>
        <taxon>Pseudomonadati</taxon>
        <taxon>Bacteroidota</taxon>
        <taxon>Flavobacteriia</taxon>
        <taxon>Flavobacteriales</taxon>
        <taxon>Flavobacteriaceae</taxon>
        <taxon>Flavobacterium</taxon>
    </lineage>
</organism>
<dbReference type="OrthoDB" id="7314861at2"/>
<dbReference type="SMART" id="SM00245">
    <property type="entry name" value="TSPc"/>
    <property type="match status" value="1"/>
</dbReference>
<name>A0A2S1R0N8_9FLAO</name>
<dbReference type="GO" id="GO:0006508">
    <property type="term" value="P:proteolysis"/>
    <property type="evidence" value="ECO:0007669"/>
    <property type="project" value="InterPro"/>
</dbReference>
<dbReference type="CDD" id="cd06567">
    <property type="entry name" value="Peptidase_S41"/>
    <property type="match status" value="1"/>
</dbReference>
<reference evidence="2 3" key="1">
    <citation type="submission" date="2018-04" db="EMBL/GenBank/DDBJ databases">
        <title>Genome sequencing of Flavobacterium sp. HYN0059.</title>
        <authorList>
            <person name="Yi H."/>
            <person name="Baek C."/>
        </authorList>
    </citation>
    <scope>NUCLEOTIDE SEQUENCE [LARGE SCALE GENOMIC DNA]</scope>
    <source>
        <strain evidence="2 3">HYN0059</strain>
    </source>
</reference>
<evidence type="ECO:0000313" key="2">
    <source>
        <dbReference type="EMBL" id="AWH86243.1"/>
    </source>
</evidence>